<dbReference type="FunFam" id="1.10.1140.10:FF:000002">
    <property type="entry name" value="V-type proton ATPase catalytic subunit A"/>
    <property type="match status" value="1"/>
</dbReference>
<dbReference type="InterPro" id="IPR000194">
    <property type="entry name" value="ATPase_F1/V1/A1_a/bsu_nucl-bd"/>
</dbReference>
<keyword evidence="9 11" id="KW-0472">Membrane</keyword>
<evidence type="ECO:0000259" key="12">
    <source>
        <dbReference type="Pfam" id="PF00006"/>
    </source>
</evidence>
<evidence type="ECO:0000256" key="4">
    <source>
        <dbReference type="ARBA" id="ARBA00022741"/>
    </source>
</evidence>
<dbReference type="InterPro" id="IPR022878">
    <property type="entry name" value="V-ATPase_asu"/>
</dbReference>
<evidence type="ECO:0000256" key="7">
    <source>
        <dbReference type="ARBA" id="ARBA00022967"/>
    </source>
</evidence>
<evidence type="ECO:0000256" key="2">
    <source>
        <dbReference type="ARBA" id="ARBA00022448"/>
    </source>
</evidence>
<proteinExistence type="inferred from homology"/>
<dbReference type="InterPro" id="IPR020003">
    <property type="entry name" value="ATPase_a/bsu_AS"/>
</dbReference>
<evidence type="ECO:0000256" key="3">
    <source>
        <dbReference type="ARBA" id="ARBA00022475"/>
    </source>
</evidence>
<dbReference type="GO" id="GO:0005524">
    <property type="term" value="F:ATP binding"/>
    <property type="evidence" value="ECO:0007669"/>
    <property type="project" value="UniProtKB-UniRule"/>
</dbReference>
<dbReference type="PANTHER" id="PTHR43607">
    <property type="entry name" value="V-TYPE PROTON ATPASE CATALYTIC SUBUNIT A"/>
    <property type="match status" value="1"/>
</dbReference>
<comment type="subcellular location">
    <subcellularLocation>
        <location evidence="11">Cell membrane</location>
        <topology evidence="11">Peripheral membrane protein</topology>
    </subcellularLocation>
</comment>
<evidence type="ECO:0000256" key="11">
    <source>
        <dbReference type="HAMAP-Rule" id="MF_00309"/>
    </source>
</evidence>
<dbReference type="SUPFAM" id="SSF50615">
    <property type="entry name" value="N-terminal domain of alpha and beta subunits of F1 ATP synthase"/>
    <property type="match status" value="1"/>
</dbReference>
<comment type="catalytic activity">
    <reaction evidence="11">
        <text>ATP + H2O + 4 H(+)(in) = ADP + phosphate + 5 H(+)(out)</text>
        <dbReference type="Rhea" id="RHEA:57720"/>
        <dbReference type="ChEBI" id="CHEBI:15377"/>
        <dbReference type="ChEBI" id="CHEBI:15378"/>
        <dbReference type="ChEBI" id="CHEBI:30616"/>
        <dbReference type="ChEBI" id="CHEBI:43474"/>
        <dbReference type="ChEBI" id="CHEBI:456216"/>
        <dbReference type="EC" id="7.1.2.2"/>
    </reaction>
</comment>
<dbReference type="InterPro" id="IPR004100">
    <property type="entry name" value="ATPase_F1/V1/A1_a/bsu_N"/>
</dbReference>
<keyword evidence="4 11" id="KW-0547">Nucleotide-binding</keyword>
<dbReference type="EMBL" id="CP063144">
    <property type="protein sequence ID" value="QOR94380.1"/>
    <property type="molecule type" value="Genomic_DNA"/>
</dbReference>
<organism evidence="16 17">
    <name type="scientific">Thermosphaera chiliense</name>
    <dbReference type="NCBI Taxonomy" id="3402707"/>
    <lineage>
        <taxon>Archaea</taxon>
        <taxon>Thermoproteota</taxon>
        <taxon>Thermoprotei</taxon>
        <taxon>Desulfurococcales</taxon>
        <taxon>Desulfurococcaceae</taxon>
        <taxon>Thermosphaera</taxon>
    </lineage>
</organism>
<dbReference type="FunFam" id="2.40.50.100:FF:000008">
    <property type="entry name" value="V-type proton ATPase catalytic subunit A"/>
    <property type="match status" value="1"/>
</dbReference>
<dbReference type="Gene3D" id="1.10.1140.10">
    <property type="entry name" value="Bovine Mitochondrial F1-atpase, Atp Synthase Beta Chain, Chain D, domain 3"/>
    <property type="match status" value="1"/>
</dbReference>
<dbReference type="EC" id="7.1.2.2" evidence="11"/>
<feature type="binding site" evidence="11">
    <location>
        <begin position="237"/>
        <end position="244"/>
    </location>
    <ligand>
        <name>ATP</name>
        <dbReference type="ChEBI" id="CHEBI:30616"/>
    </ligand>
</feature>
<dbReference type="Proteomes" id="UP000593766">
    <property type="component" value="Chromosome"/>
</dbReference>
<protein>
    <recommendedName>
        <fullName evidence="11">A-type ATP synthase subunit A</fullName>
        <ecNumber evidence="11">7.1.2.2</ecNumber>
    </recommendedName>
</protein>
<evidence type="ECO:0000313" key="16">
    <source>
        <dbReference type="EMBL" id="QOR94380.1"/>
    </source>
</evidence>
<comment type="similarity">
    <text evidence="1 11">Belongs to the ATPase alpha/beta chains family.</text>
</comment>
<dbReference type="SUPFAM" id="SSF52540">
    <property type="entry name" value="P-loop containing nucleoside triphosphate hydrolases"/>
    <property type="match status" value="1"/>
</dbReference>
<dbReference type="Gene3D" id="2.40.30.20">
    <property type="match status" value="1"/>
</dbReference>
<dbReference type="InterPro" id="IPR036121">
    <property type="entry name" value="ATPase_F1/V1/A1_a/bsu_N_sf"/>
</dbReference>
<dbReference type="CDD" id="cd18111">
    <property type="entry name" value="ATP-synt_V_A-type_alpha_C"/>
    <property type="match status" value="1"/>
</dbReference>
<evidence type="ECO:0000259" key="13">
    <source>
        <dbReference type="Pfam" id="PF02874"/>
    </source>
</evidence>
<evidence type="ECO:0000256" key="9">
    <source>
        <dbReference type="ARBA" id="ARBA00023136"/>
    </source>
</evidence>
<dbReference type="InterPro" id="IPR027417">
    <property type="entry name" value="P-loop_NTPase"/>
</dbReference>
<evidence type="ECO:0000256" key="8">
    <source>
        <dbReference type="ARBA" id="ARBA00023065"/>
    </source>
</evidence>
<keyword evidence="10 11" id="KW-0066">ATP synthesis</keyword>
<dbReference type="GeneID" id="59455192"/>
<comment type="function">
    <text evidence="11">Component of the A-type ATP synthase that produces ATP from ADP in the presence of a proton gradient across the membrane. The A chain is the catalytic subunit.</text>
</comment>
<dbReference type="PANTHER" id="PTHR43607:SF1">
    <property type="entry name" value="H(+)-TRANSPORTING TWO-SECTOR ATPASE"/>
    <property type="match status" value="1"/>
</dbReference>
<dbReference type="FunFam" id="2.40.30.20:FF:000002">
    <property type="entry name" value="V-type proton ATPase catalytic subunit A"/>
    <property type="match status" value="1"/>
</dbReference>
<dbReference type="AlphaFoldDB" id="A0A7M1UQ57"/>
<dbReference type="RefSeq" id="WP_193436180.1">
    <property type="nucleotide sequence ID" value="NZ_CP063144.1"/>
</dbReference>
<feature type="domain" description="ATP synthase A/B type C-terminal" evidence="15">
    <location>
        <begin position="450"/>
        <end position="548"/>
    </location>
</feature>
<keyword evidence="5 11" id="KW-0375">Hydrogen ion transport</keyword>
<dbReference type="Gene3D" id="3.40.50.300">
    <property type="entry name" value="P-loop containing nucleotide triphosphate hydrolases"/>
    <property type="match status" value="1"/>
</dbReference>
<accession>A0A7M1UQ57</accession>
<comment type="subunit">
    <text evidence="11">Has multiple subunits with at least A(3), B(3), C, D, E, F, H, I and proteolipid K(x).</text>
</comment>
<evidence type="ECO:0000256" key="5">
    <source>
        <dbReference type="ARBA" id="ARBA00022781"/>
    </source>
</evidence>
<dbReference type="Pfam" id="PF02874">
    <property type="entry name" value="ATP-synt_ab_N"/>
    <property type="match status" value="1"/>
</dbReference>
<sequence>MCLLKVFGLEKKGVIFRVSGPLVIAENVKGVGVYEVVEVGEEKLIGEVIGVEQDRAVIQVYEDTTGLKVGEPVYLTGQPLSAELGPGLITSIFDGIQRPLPVIQELAGIFVRKGVKASPLPRDKKWDFKPLVKPGDKVGPGDFIGVVKETELISHYIMVPLEARGVVEWVAGEGSYTIEEPVAKINGFEVKMYQKWPVRKPRPFKEKLDSKEPLITGLRVIDFFFPIGKGGKAAIPGGFGTGKTVTLQGLTKRSEADVTIYIGCGERGNEMADALHSFIKLTDFRTGRPLMERSVFIANTSNMPVAAREASVFMGVTIGEYYRDMGYNVLLVADSTSRWAEAMREISGRLEELPGEEGFPAYLGSRLASFYERSGLVKTIGEPSRTGSLTIIGAVSPPGADFSEPVTQATLRVVRALYALDVGLAYRRHYPSINWLTSYSLYVDHVKEWWSKQGEEYGLLREKLMSILQKEAELEELVRLVGTEALPAEDKLTLEVARMVREDFLQQDAFSPVDAFSPPSKTLYMAKVISLFHDYAFDALKKGVGLEKILTMKVKEKIARMKDIPVFDYEKAFQEIMDEIKKEFELLLQEVG</sequence>
<dbReference type="InterPro" id="IPR023366">
    <property type="entry name" value="ATP_synth_asu-like_sf"/>
</dbReference>
<dbReference type="OrthoDB" id="115235at2157"/>
<evidence type="ECO:0000256" key="6">
    <source>
        <dbReference type="ARBA" id="ARBA00022840"/>
    </source>
</evidence>
<dbReference type="Pfam" id="PF22919">
    <property type="entry name" value="ATP-synt_VA_C"/>
    <property type="match status" value="1"/>
</dbReference>
<dbReference type="Pfam" id="PF16886">
    <property type="entry name" value="ATP-synt_ab_Xtn"/>
    <property type="match status" value="1"/>
</dbReference>
<dbReference type="CDD" id="cd01134">
    <property type="entry name" value="V_A-ATPase_A"/>
    <property type="match status" value="1"/>
</dbReference>
<dbReference type="GO" id="GO:0005886">
    <property type="term" value="C:plasma membrane"/>
    <property type="evidence" value="ECO:0007669"/>
    <property type="project" value="UniProtKB-SubCell"/>
</dbReference>
<dbReference type="GO" id="GO:0046933">
    <property type="term" value="F:proton-transporting ATP synthase activity, rotational mechanism"/>
    <property type="evidence" value="ECO:0007669"/>
    <property type="project" value="UniProtKB-UniRule"/>
</dbReference>
<dbReference type="InterPro" id="IPR055190">
    <property type="entry name" value="ATP-synt_VA_C"/>
</dbReference>
<evidence type="ECO:0000313" key="17">
    <source>
        <dbReference type="Proteomes" id="UP000593766"/>
    </source>
</evidence>
<dbReference type="InterPro" id="IPR031686">
    <property type="entry name" value="ATP-synth_a_Xtn"/>
</dbReference>
<keyword evidence="3 11" id="KW-1003">Cell membrane</keyword>
<feature type="domain" description="ATPase F1/V1/A1 complex alpha/beta subunit N-terminal" evidence="13">
    <location>
        <begin position="15"/>
        <end position="77"/>
    </location>
</feature>
<keyword evidence="6 11" id="KW-0067">ATP-binding</keyword>
<dbReference type="Pfam" id="PF00006">
    <property type="entry name" value="ATP-synt_ab"/>
    <property type="match status" value="1"/>
</dbReference>
<keyword evidence="8 11" id="KW-0406">Ion transport</keyword>
<dbReference type="GO" id="GO:0046961">
    <property type="term" value="F:proton-transporting ATPase activity, rotational mechanism"/>
    <property type="evidence" value="ECO:0007669"/>
    <property type="project" value="InterPro"/>
</dbReference>
<dbReference type="SUPFAM" id="SSF47917">
    <property type="entry name" value="C-terminal domain of alpha and beta subunits of F1 ATP synthase"/>
    <property type="match status" value="1"/>
</dbReference>
<evidence type="ECO:0000259" key="14">
    <source>
        <dbReference type="Pfam" id="PF16886"/>
    </source>
</evidence>
<evidence type="ECO:0000259" key="15">
    <source>
        <dbReference type="Pfam" id="PF22919"/>
    </source>
</evidence>
<evidence type="ECO:0000256" key="10">
    <source>
        <dbReference type="ARBA" id="ARBA00023310"/>
    </source>
</evidence>
<name>A0A7M1UQ57_9CREN</name>
<dbReference type="GO" id="GO:0042777">
    <property type="term" value="P:proton motive force-driven plasma membrane ATP synthesis"/>
    <property type="evidence" value="ECO:0007669"/>
    <property type="project" value="UniProtKB-UniRule"/>
</dbReference>
<keyword evidence="17" id="KW-1185">Reference proteome</keyword>
<reference evidence="16 17" key="1">
    <citation type="submission" date="2020-10" db="EMBL/GenBank/DDBJ databases">
        <title>Complete genome sequence of Thermosphaera aggregans strain 3507.</title>
        <authorList>
            <person name="Zayulina K.S."/>
            <person name="Elcheninov A.G."/>
            <person name="Toshchakov S.V."/>
            <person name="Kublanov I.V."/>
            <person name="Kochetkova T.V."/>
        </authorList>
    </citation>
    <scope>NUCLEOTIDE SEQUENCE [LARGE SCALE GENOMIC DNA]</scope>
    <source>
        <strain evidence="16 17">3507</strain>
    </source>
</reference>
<dbReference type="Gene3D" id="2.40.50.100">
    <property type="match status" value="1"/>
</dbReference>
<gene>
    <name evidence="11" type="primary">atpA</name>
    <name evidence="16" type="ORF">IMZ38_07200</name>
</gene>
<dbReference type="NCBIfam" id="NF003220">
    <property type="entry name" value="PRK04192.1"/>
    <property type="match status" value="1"/>
</dbReference>
<feature type="domain" description="ATPase F1/V1/A1 complex alpha/beta subunit nucleotide-binding" evidence="12">
    <location>
        <begin position="217"/>
        <end position="440"/>
    </location>
</feature>
<keyword evidence="7 11" id="KW-1278">Translocase</keyword>
<evidence type="ECO:0000256" key="1">
    <source>
        <dbReference type="ARBA" id="ARBA00008936"/>
    </source>
</evidence>
<dbReference type="PROSITE" id="PS00152">
    <property type="entry name" value="ATPASE_ALPHA_BETA"/>
    <property type="match status" value="1"/>
</dbReference>
<keyword evidence="2 11" id="KW-0813">Transport</keyword>
<feature type="domain" description="ATPsynthase alpha/beta subunit barrel-sandwich" evidence="14">
    <location>
        <begin position="118"/>
        <end position="199"/>
    </location>
</feature>
<dbReference type="HAMAP" id="MF_00309">
    <property type="entry name" value="ATP_synth_A_arch"/>
    <property type="match status" value="1"/>
</dbReference>
<dbReference type="KEGG" id="tcs:IMZ38_07200"/>
<dbReference type="InterPro" id="IPR024034">
    <property type="entry name" value="ATPase_F1/V1_b/a_C"/>
</dbReference>